<organism evidence="1 2">
    <name type="scientific">[Candida] jaroonii</name>
    <dbReference type="NCBI Taxonomy" id="467808"/>
    <lineage>
        <taxon>Eukaryota</taxon>
        <taxon>Fungi</taxon>
        <taxon>Dikarya</taxon>
        <taxon>Ascomycota</taxon>
        <taxon>Saccharomycotina</taxon>
        <taxon>Pichiomycetes</taxon>
        <taxon>Debaryomycetaceae</taxon>
        <taxon>Yamadazyma</taxon>
    </lineage>
</organism>
<comment type="caution">
    <text evidence="1">The sequence shown here is derived from an EMBL/GenBank/DDBJ whole genome shotgun (WGS) entry which is preliminary data.</text>
</comment>
<gene>
    <name evidence="1" type="ORF">CLIB1444_01S07690</name>
</gene>
<name>A0ACA9Y1N5_9ASCO</name>
<dbReference type="Proteomes" id="UP001152531">
    <property type="component" value="Unassembled WGS sequence"/>
</dbReference>
<keyword evidence="2" id="KW-1185">Reference proteome</keyword>
<sequence>MTEVTFERPDSEDSMQMIPPSETLLELPHKLLSPERIVPPIQFYESEETESDYSDEKVISVHESNNNKKVGLCLLPDQRQKFSYRKGGQFNLLIAGQVGVGKSTFINTLFDYELLKKDPNYCQDFLSYDKFQLIENNFKFNLNVTETSGFGQYIDNDGTWIPIKNFIQQQFRLYLFQDQQPLRVRKWDNRIHCCIYVLPNNIKQLNFLDIETIKSLSSIINLIPIIGKCDVLNSEEIRDYKMKFKHILRENNIKICDFLNDEDLCERINDQSPFSFIGSNDLIENSNGQMVRGRKYPWGSVEIENESFCDFNIIKQILISENMLDFILSTETSYEHFRTNFLSDICLKNFTQLSISADSETEGNEMKVYYNYKSSDYVKDTKDEDEVLQYKESKLKEMFNVIIGSQEKRFKDWKKALVAKQEVFNKDLEDTHAKMIQLYEEVSQLEDDFVSNNPTLKRLDLNDTYKNFDKDFGLNW</sequence>
<evidence type="ECO:0000313" key="2">
    <source>
        <dbReference type="Proteomes" id="UP001152531"/>
    </source>
</evidence>
<proteinExistence type="predicted"/>
<reference evidence="1" key="1">
    <citation type="submission" date="2022-06" db="EMBL/GenBank/DDBJ databases">
        <authorList>
            <person name="Legras J.-L."/>
            <person name="Devillers H."/>
            <person name="Grondin C."/>
        </authorList>
    </citation>
    <scope>NUCLEOTIDE SEQUENCE</scope>
    <source>
        <strain evidence="1">CLIB 1444</strain>
    </source>
</reference>
<dbReference type="EMBL" id="CALSDN010000001">
    <property type="protein sequence ID" value="CAH6718480.1"/>
    <property type="molecule type" value="Genomic_DNA"/>
</dbReference>
<protein>
    <submittedName>
        <fullName evidence="1">Sporulation-regulated protein 3</fullName>
    </submittedName>
</protein>
<accession>A0ACA9Y1N5</accession>
<evidence type="ECO:0000313" key="1">
    <source>
        <dbReference type="EMBL" id="CAH6718480.1"/>
    </source>
</evidence>